<dbReference type="Pfam" id="PF00753">
    <property type="entry name" value="Lactamase_B"/>
    <property type="match status" value="1"/>
</dbReference>
<proteinExistence type="predicted"/>
<feature type="domain" description="Metallo-beta-lactamase" evidence="1">
    <location>
        <begin position="23"/>
        <end position="207"/>
    </location>
</feature>
<dbReference type="InterPro" id="IPR001279">
    <property type="entry name" value="Metallo-B-lactamas"/>
</dbReference>
<keyword evidence="3" id="KW-1185">Reference proteome</keyword>
<evidence type="ECO:0000259" key="1">
    <source>
        <dbReference type="SMART" id="SM00849"/>
    </source>
</evidence>
<dbReference type="OrthoDB" id="5443440at2"/>
<dbReference type="SUPFAM" id="SSF56281">
    <property type="entry name" value="Metallo-hydrolase/oxidoreductase"/>
    <property type="match status" value="1"/>
</dbReference>
<gene>
    <name evidence="2" type="ORF">AQPW35_36340</name>
</gene>
<dbReference type="InterPro" id="IPR050662">
    <property type="entry name" value="Sec-metab_biosynth-thioest"/>
</dbReference>
<name>A0A480AT41_9BURK</name>
<dbReference type="AlphaFoldDB" id="A0A480AT41"/>
<dbReference type="EMBL" id="BJCL01000010">
    <property type="protein sequence ID" value="GCL64553.1"/>
    <property type="molecule type" value="Genomic_DNA"/>
</dbReference>
<organism evidence="2 3">
    <name type="scientific">Pseudaquabacterium pictum</name>
    <dbReference type="NCBI Taxonomy" id="2315236"/>
    <lineage>
        <taxon>Bacteria</taxon>
        <taxon>Pseudomonadati</taxon>
        <taxon>Pseudomonadota</taxon>
        <taxon>Betaproteobacteria</taxon>
        <taxon>Burkholderiales</taxon>
        <taxon>Sphaerotilaceae</taxon>
        <taxon>Pseudaquabacterium</taxon>
    </lineage>
</organism>
<dbReference type="Gene3D" id="3.60.15.10">
    <property type="entry name" value="Ribonuclease Z/Hydroxyacylglutathione hydrolase-like"/>
    <property type="match status" value="1"/>
</dbReference>
<protein>
    <recommendedName>
        <fullName evidence="1">Metallo-beta-lactamase domain-containing protein</fullName>
    </recommendedName>
</protein>
<reference evidence="3" key="1">
    <citation type="submission" date="2019-03" db="EMBL/GenBank/DDBJ databases">
        <title>Aquabacterium pictum sp.nov., the first bacteriochlorophyll a-containing freshwater bacterium in the genus Aquabacterium of the class Betaproteobacteria.</title>
        <authorList>
            <person name="Hirose S."/>
            <person name="Tank M."/>
            <person name="Hara E."/>
            <person name="Tamaki H."/>
            <person name="Takaichi S."/>
            <person name="Haruta S."/>
            <person name="Hanada S."/>
        </authorList>
    </citation>
    <scope>NUCLEOTIDE SEQUENCE [LARGE SCALE GENOMIC DNA]</scope>
    <source>
        <strain evidence="3">W35</strain>
    </source>
</reference>
<dbReference type="RefSeq" id="WP_137734283.1">
    <property type="nucleotide sequence ID" value="NZ_BJCL01000010.1"/>
</dbReference>
<dbReference type="PANTHER" id="PTHR23131">
    <property type="entry name" value="ENDORIBONUCLEASE LACTB2"/>
    <property type="match status" value="1"/>
</dbReference>
<accession>A0A480AT41</accession>
<comment type="caution">
    <text evidence="2">The sequence shown here is derived from an EMBL/GenBank/DDBJ whole genome shotgun (WGS) entry which is preliminary data.</text>
</comment>
<evidence type="ECO:0000313" key="3">
    <source>
        <dbReference type="Proteomes" id="UP000301751"/>
    </source>
</evidence>
<dbReference type="PANTHER" id="PTHR23131:SF0">
    <property type="entry name" value="ENDORIBONUCLEASE LACTB2"/>
    <property type="match status" value="1"/>
</dbReference>
<dbReference type="Proteomes" id="UP000301751">
    <property type="component" value="Unassembled WGS sequence"/>
</dbReference>
<sequence>MNDVLRFGPVAVHLGEKSGKYPDGNQVIVQGADQRVAFDTPLVANRIGADFDDVDMVILGHVHEDHMTGLHRVPRAAVQVHHADLAAAQSWDGLSRHFGYPPEVLAPMHDKLRAEFFYHPRPDATAYADGAVWQLGGGVSVRAQHLPGHTAGHCALIEQSHGVAFIGDIDLSGFGPYYGDATSNLADFRRSLAAVATLDARVWVTSHHRAVISDRSAFLDQLAAFTAKLDEREAKLLAMLAPGPQAMDDLVRQRLLYPPEHDALWVGFVERRSIQMHLDELLADGRVRQLDDGRWAMA</sequence>
<dbReference type="SMART" id="SM00849">
    <property type="entry name" value="Lactamase_B"/>
    <property type="match status" value="1"/>
</dbReference>
<evidence type="ECO:0000313" key="2">
    <source>
        <dbReference type="EMBL" id="GCL64553.1"/>
    </source>
</evidence>
<dbReference type="InterPro" id="IPR036866">
    <property type="entry name" value="RibonucZ/Hydroxyglut_hydro"/>
</dbReference>